<organism evidence="15 16">
    <name type="scientific">Paramormyrops kingsleyae</name>
    <dbReference type="NCBI Taxonomy" id="1676925"/>
    <lineage>
        <taxon>Eukaryota</taxon>
        <taxon>Metazoa</taxon>
        <taxon>Chordata</taxon>
        <taxon>Craniata</taxon>
        <taxon>Vertebrata</taxon>
        <taxon>Euteleostomi</taxon>
        <taxon>Actinopterygii</taxon>
        <taxon>Neopterygii</taxon>
        <taxon>Teleostei</taxon>
        <taxon>Osteoglossocephala</taxon>
        <taxon>Osteoglossomorpha</taxon>
        <taxon>Osteoglossiformes</taxon>
        <taxon>Mormyridae</taxon>
        <taxon>Paramormyrops</taxon>
    </lineage>
</organism>
<name>A0A3B3RX51_9TELE</name>
<dbReference type="FunFam" id="3.30.40.10:FF:000047">
    <property type="entry name" value="Roquin-2 isoform 1"/>
    <property type="match status" value="1"/>
</dbReference>
<dbReference type="Gene3D" id="4.10.1000.10">
    <property type="entry name" value="Zinc finger, CCCH-type"/>
    <property type="match status" value="1"/>
</dbReference>
<dbReference type="SUPFAM" id="SSF90229">
    <property type="entry name" value="CCCH zinc finger"/>
    <property type="match status" value="1"/>
</dbReference>
<dbReference type="InterPro" id="IPR041523">
    <property type="entry name" value="ROQ_II"/>
</dbReference>
<dbReference type="PANTHER" id="PTHR13139">
    <property type="entry name" value="RING FINGER AND CCCH-TYPE ZINC FINGER DOMAIN-CONTAINING PROTEIN"/>
    <property type="match status" value="1"/>
</dbReference>
<dbReference type="EC" id="2.3.2.27" evidence="4"/>
<dbReference type="GO" id="GO:0035613">
    <property type="term" value="F:RNA stem-loop binding"/>
    <property type="evidence" value="ECO:0007669"/>
    <property type="project" value="TreeGrafter"/>
</dbReference>
<dbReference type="GO" id="GO:0006511">
    <property type="term" value="P:ubiquitin-dependent protein catabolic process"/>
    <property type="evidence" value="ECO:0007669"/>
    <property type="project" value="TreeGrafter"/>
</dbReference>
<dbReference type="Pfam" id="PF13445">
    <property type="entry name" value="zf-RING_UBOX"/>
    <property type="match status" value="1"/>
</dbReference>
<evidence type="ECO:0000313" key="15">
    <source>
        <dbReference type="Ensembl" id="ENSPKIP00000022351.1"/>
    </source>
</evidence>
<dbReference type="GO" id="GO:0061630">
    <property type="term" value="F:ubiquitin protein ligase activity"/>
    <property type="evidence" value="ECO:0007669"/>
    <property type="project" value="UniProtKB-EC"/>
</dbReference>
<evidence type="ECO:0000256" key="8">
    <source>
        <dbReference type="ARBA" id="ARBA00022771"/>
    </source>
</evidence>
<evidence type="ECO:0000256" key="5">
    <source>
        <dbReference type="ARBA" id="ARBA00022490"/>
    </source>
</evidence>
<evidence type="ECO:0000256" key="12">
    <source>
        <dbReference type="SAM" id="MobiDB-lite"/>
    </source>
</evidence>
<dbReference type="AlphaFoldDB" id="A0A3B3RX51"/>
<protein>
    <recommendedName>
        <fullName evidence="4">RING-type E3 ubiquitin transferase</fullName>
        <ecNumber evidence="4">2.3.2.27</ecNumber>
    </recommendedName>
</protein>
<evidence type="ECO:0000256" key="4">
    <source>
        <dbReference type="ARBA" id="ARBA00012483"/>
    </source>
</evidence>
<dbReference type="Pfam" id="PF18386">
    <property type="entry name" value="ROQ_II"/>
    <property type="match status" value="1"/>
</dbReference>
<evidence type="ECO:0000256" key="11">
    <source>
        <dbReference type="PROSITE-ProRule" id="PRU00723"/>
    </source>
</evidence>
<feature type="domain" description="C3H1-type" evidence="14">
    <location>
        <begin position="413"/>
        <end position="441"/>
    </location>
</feature>
<dbReference type="SUPFAM" id="SSF57850">
    <property type="entry name" value="RING/U-box"/>
    <property type="match status" value="1"/>
</dbReference>
<sequence>MPVQAPQWTEFLLCPICTQTFEDTIRKPISLGCGHTVCKMCLNKLHRKACPFDQTTINTDIEQLPVNSALLQLVSGQVPVQQPITFLIGAEETKHYHEARKCVEELALYLKPLSSTRVVTLSSVSQSMLSRPMQRKLVTLVHCQLVEEEGRVRAMRAARSLGERTVTELILQHQNPQQLSSNLWAAVRARGCQFLGPAMQEEALKLVLLALEDGSALSRKVLVLFVVQRLEPRFPQASKTSIGHVVQLLYRASCFKVTKRDEDSSLMQLKEEFRTYEALRREHDSQIVQIAMEGGLRIAPDQWSSLLYGDQSHKSHMQSIIDKLQTPASFAQSVQELTIALQRTGDPANLNRLRPHLELLANIDPSPDAPPPTWDQLENGLVAVKTVVHGLVDFIQNHSKKGTEQQQPPQHSKYKTYMCRDMKQKGGCPRGASCTFAHSQDELEKYRKMNKRLTARRQLSQSLTQLNEVGHPCSPGLLPDDGSLIDTVAHKASSVTNGIVAAGSGSSLNQLISRGTDSAYDSTRKPAKLDSVSLSAPGSPPDSLDTVPKSAMVGTPHTISHARIRDHPMTKQMPLVPRGPQIYPPQQLDMFYPEPRPPVSVSQYEYPAGNPYGYQPPQFVQARYIRNPPPPVDSGLPPYQDPYQSYSAERQYSSTQGPQFPAVAQQVYPPHYDGRRHAPYAAPPPLQPFPAHDDLVRISPVPVDVSLQAPLPAAASQHHSESSRDRFPPEGYCPAGAQHSQARTYSRDSYSRSQHSLDYLHRRRKEIMAQLEERKVISPPPFAASPTLPHTFPYMEDTTKIFGKGREADYLGQYSPWSCDTFGSYISSKDVKSKDVMLPGAMEMMNTDSKCLREPLIDVQRRAADVKDDDPIIPFGPQPTVSRFGAISRTSKTGYQAAGPVQTLASVQGSGTKHISMFLFVLLSSLISQGRFSERLSMPSADREQLKMELQQVNQQINQQSQIHGMVKEGAVLAPQAAQVKWSVGVMSSEQLSLELHHVEREIGKRTMEIAMVSFVGTRKRQNVGWVQIDPYIALTSDSSVGSSMLSLSSKTSSLCLSGDLGANGPDMQKNGVVH</sequence>
<dbReference type="SMART" id="SM00184">
    <property type="entry name" value="RING"/>
    <property type="match status" value="1"/>
</dbReference>
<evidence type="ECO:0000259" key="13">
    <source>
        <dbReference type="PROSITE" id="PS50089"/>
    </source>
</evidence>
<reference evidence="15" key="1">
    <citation type="submission" date="2025-08" db="UniProtKB">
        <authorList>
            <consortium name="Ensembl"/>
        </authorList>
    </citation>
    <scope>IDENTIFICATION</scope>
</reference>
<dbReference type="GO" id="GO:0003725">
    <property type="term" value="F:double-stranded RNA binding"/>
    <property type="evidence" value="ECO:0007669"/>
    <property type="project" value="TreeGrafter"/>
</dbReference>
<dbReference type="InterPro" id="IPR052249">
    <property type="entry name" value="Roquin_domain"/>
</dbReference>
<comment type="subcellular location">
    <subcellularLocation>
        <location evidence="2">Cytoplasm</location>
        <location evidence="2">P-body</location>
    </subcellularLocation>
</comment>
<dbReference type="GO" id="GO:0008270">
    <property type="term" value="F:zinc ion binding"/>
    <property type="evidence" value="ECO:0007669"/>
    <property type="project" value="UniProtKB-KW"/>
</dbReference>
<keyword evidence="7 11" id="KW-0479">Metal-binding</keyword>
<dbReference type="GeneTree" id="ENSGT00940000157143"/>
<feature type="region of interest" description="Disordered" evidence="12">
    <location>
        <begin position="517"/>
        <end position="551"/>
    </location>
</feature>
<dbReference type="InterPro" id="IPR048575">
    <property type="entry name" value="Roquin_1_2-like_ROQ"/>
</dbReference>
<dbReference type="GO" id="GO:0000209">
    <property type="term" value="P:protein polyubiquitination"/>
    <property type="evidence" value="ECO:0007669"/>
    <property type="project" value="TreeGrafter"/>
</dbReference>
<dbReference type="SMART" id="SM00356">
    <property type="entry name" value="ZnF_C3H1"/>
    <property type="match status" value="1"/>
</dbReference>
<proteinExistence type="predicted"/>
<dbReference type="PANTHER" id="PTHR13139:SF6">
    <property type="entry name" value="ROQUIN-1"/>
    <property type="match status" value="1"/>
</dbReference>
<dbReference type="FunFam" id="4.10.1000.10:FF:000004">
    <property type="entry name" value="roquin-1 isoform X2"/>
    <property type="match status" value="1"/>
</dbReference>
<dbReference type="InterPro" id="IPR017907">
    <property type="entry name" value="Znf_RING_CS"/>
</dbReference>
<evidence type="ECO:0000256" key="9">
    <source>
        <dbReference type="ARBA" id="ARBA00022833"/>
    </source>
</evidence>
<evidence type="ECO:0000259" key="14">
    <source>
        <dbReference type="PROSITE" id="PS50103"/>
    </source>
</evidence>
<dbReference type="Gene3D" id="3.30.40.10">
    <property type="entry name" value="Zinc/RING finger domain, C3HC4 (zinc finger)"/>
    <property type="match status" value="1"/>
</dbReference>
<dbReference type="InterPro" id="IPR000571">
    <property type="entry name" value="Znf_CCCH"/>
</dbReference>
<evidence type="ECO:0000256" key="10">
    <source>
        <dbReference type="ARBA" id="ARBA00022884"/>
    </source>
</evidence>
<accession>A0A3B3RX51</accession>
<dbReference type="GO" id="GO:0000932">
    <property type="term" value="C:P-body"/>
    <property type="evidence" value="ECO:0007669"/>
    <property type="project" value="UniProtKB-SubCell"/>
</dbReference>
<comment type="pathway">
    <text evidence="3">Protein modification; protein ubiquitination.</text>
</comment>
<keyword evidence="16" id="KW-1185">Reference proteome</keyword>
<feature type="domain" description="RING-type" evidence="13">
    <location>
        <begin position="14"/>
        <end position="54"/>
    </location>
</feature>
<dbReference type="InterPro" id="IPR001841">
    <property type="entry name" value="Znf_RING"/>
</dbReference>
<dbReference type="CDD" id="cd16781">
    <property type="entry name" value="mRING-HC-C3HC3D_Roquin1"/>
    <property type="match status" value="1"/>
</dbReference>
<dbReference type="PROSITE" id="PS50103">
    <property type="entry name" value="ZF_C3H1"/>
    <property type="match status" value="1"/>
</dbReference>
<evidence type="ECO:0000256" key="3">
    <source>
        <dbReference type="ARBA" id="ARBA00004906"/>
    </source>
</evidence>
<evidence type="ECO:0000256" key="7">
    <source>
        <dbReference type="ARBA" id="ARBA00022723"/>
    </source>
</evidence>
<dbReference type="Proteomes" id="UP000261540">
    <property type="component" value="Unplaced"/>
</dbReference>
<dbReference type="PROSITE" id="PS50089">
    <property type="entry name" value="ZF_RING_2"/>
    <property type="match status" value="1"/>
</dbReference>
<dbReference type="Gene3D" id="1.20.120.1790">
    <property type="match status" value="1"/>
</dbReference>
<reference evidence="15" key="2">
    <citation type="submission" date="2025-09" db="UniProtKB">
        <authorList>
            <consortium name="Ensembl"/>
        </authorList>
    </citation>
    <scope>IDENTIFICATION</scope>
</reference>
<dbReference type="GO" id="GO:0010494">
    <property type="term" value="C:cytoplasmic stress granule"/>
    <property type="evidence" value="ECO:0007669"/>
    <property type="project" value="TreeGrafter"/>
</dbReference>
<evidence type="ECO:0000313" key="16">
    <source>
        <dbReference type="Proteomes" id="UP000261540"/>
    </source>
</evidence>
<comment type="catalytic activity">
    <reaction evidence="1">
        <text>S-ubiquitinyl-[E2 ubiquitin-conjugating enzyme]-L-cysteine + [acceptor protein]-L-lysine = [E2 ubiquitin-conjugating enzyme]-L-cysteine + N(6)-ubiquitinyl-[acceptor protein]-L-lysine.</text>
        <dbReference type="EC" id="2.3.2.27"/>
    </reaction>
</comment>
<dbReference type="InterPro" id="IPR013083">
    <property type="entry name" value="Znf_RING/FYVE/PHD"/>
</dbReference>
<keyword evidence="6" id="KW-0808">Transferase</keyword>
<dbReference type="GO" id="GO:0000288">
    <property type="term" value="P:nuclear-transcribed mRNA catabolic process, deadenylation-dependent decay"/>
    <property type="evidence" value="ECO:0007669"/>
    <property type="project" value="TreeGrafter"/>
</dbReference>
<dbReference type="InterPro" id="IPR027370">
    <property type="entry name" value="Znf-RING_euk"/>
</dbReference>
<dbReference type="FunFam" id="1.20.120.1790:FF:000001">
    <property type="entry name" value="roquin-1 isoform X1"/>
    <property type="match status" value="1"/>
</dbReference>
<dbReference type="GO" id="GO:0003729">
    <property type="term" value="F:mRNA binding"/>
    <property type="evidence" value="ECO:0007669"/>
    <property type="project" value="TreeGrafter"/>
</dbReference>
<keyword evidence="9 11" id="KW-0862">Zinc</keyword>
<evidence type="ECO:0000256" key="1">
    <source>
        <dbReference type="ARBA" id="ARBA00000900"/>
    </source>
</evidence>
<keyword evidence="10" id="KW-0694">RNA-binding</keyword>
<feature type="zinc finger region" description="C3H1-type" evidence="11">
    <location>
        <begin position="413"/>
        <end position="441"/>
    </location>
</feature>
<dbReference type="InterPro" id="IPR036855">
    <property type="entry name" value="Znf_CCCH_sf"/>
</dbReference>
<evidence type="ECO:0000256" key="2">
    <source>
        <dbReference type="ARBA" id="ARBA00004201"/>
    </source>
</evidence>
<evidence type="ECO:0000256" key="6">
    <source>
        <dbReference type="ARBA" id="ARBA00022679"/>
    </source>
</evidence>
<dbReference type="Pfam" id="PF21206">
    <property type="entry name" value="Roquin_1_2-like_ROQ"/>
    <property type="match status" value="1"/>
</dbReference>
<dbReference type="PROSITE" id="PS00518">
    <property type="entry name" value="ZF_RING_1"/>
    <property type="match status" value="1"/>
</dbReference>
<dbReference type="Ensembl" id="ENSPKIT00000003012.1">
    <property type="protein sequence ID" value="ENSPKIP00000022351.1"/>
    <property type="gene ID" value="ENSPKIG00000006335.1"/>
</dbReference>
<keyword evidence="5" id="KW-0963">Cytoplasm</keyword>
<keyword evidence="8 11" id="KW-0863">Zinc-finger</keyword>